<dbReference type="AlphaFoldDB" id="A0AAV2JHV0"/>
<evidence type="ECO:0000313" key="2">
    <source>
        <dbReference type="Proteomes" id="UP001497482"/>
    </source>
</evidence>
<organism evidence="1 2">
    <name type="scientific">Knipowitschia caucasica</name>
    <name type="common">Caucasian dwarf goby</name>
    <name type="synonym">Pomatoschistus caucasicus</name>
    <dbReference type="NCBI Taxonomy" id="637954"/>
    <lineage>
        <taxon>Eukaryota</taxon>
        <taxon>Metazoa</taxon>
        <taxon>Chordata</taxon>
        <taxon>Craniata</taxon>
        <taxon>Vertebrata</taxon>
        <taxon>Euteleostomi</taxon>
        <taxon>Actinopterygii</taxon>
        <taxon>Neopterygii</taxon>
        <taxon>Teleostei</taxon>
        <taxon>Neoteleostei</taxon>
        <taxon>Acanthomorphata</taxon>
        <taxon>Gobiaria</taxon>
        <taxon>Gobiiformes</taxon>
        <taxon>Gobioidei</taxon>
        <taxon>Gobiidae</taxon>
        <taxon>Gobiinae</taxon>
        <taxon>Knipowitschia</taxon>
    </lineage>
</organism>
<dbReference type="Proteomes" id="UP001497482">
    <property type="component" value="Chromosome 13"/>
</dbReference>
<protein>
    <submittedName>
        <fullName evidence="1">Uncharacterized protein</fullName>
    </submittedName>
</protein>
<keyword evidence="2" id="KW-1185">Reference proteome</keyword>
<accession>A0AAV2JHV0</accession>
<evidence type="ECO:0000313" key="1">
    <source>
        <dbReference type="EMBL" id="CAL1577273.1"/>
    </source>
</evidence>
<name>A0AAV2JHV0_KNICA</name>
<sequence length="122" mass="13807">MFGFWSDKGIAVRRLTERHLGLGRDKGQVHRFFCSMSSMEQYCPSEEALIVGACRTRRSLLPLDLPGLWGRACVCQSRFSALDENKITQRRSDGDRWALYGCAGLWGGGCRQNKPFYTEAPL</sequence>
<proteinExistence type="predicted"/>
<dbReference type="EMBL" id="OZ035835">
    <property type="protein sequence ID" value="CAL1577273.1"/>
    <property type="molecule type" value="Genomic_DNA"/>
</dbReference>
<gene>
    <name evidence="1" type="ORF">KC01_LOCUS8645</name>
</gene>
<reference evidence="1 2" key="1">
    <citation type="submission" date="2024-04" db="EMBL/GenBank/DDBJ databases">
        <authorList>
            <person name="Waldvogel A.-M."/>
            <person name="Schoenle A."/>
        </authorList>
    </citation>
    <scope>NUCLEOTIDE SEQUENCE [LARGE SCALE GENOMIC DNA]</scope>
</reference>